<evidence type="ECO:0000256" key="1">
    <source>
        <dbReference type="ARBA" id="ARBA00012528"/>
    </source>
</evidence>
<dbReference type="GO" id="GO:1902201">
    <property type="term" value="P:negative regulation of bacterial-type flagellum-dependent cell motility"/>
    <property type="evidence" value="ECO:0007669"/>
    <property type="project" value="TreeGrafter"/>
</dbReference>
<dbReference type="AlphaFoldDB" id="A0A3M0A4B6"/>
<name>A0A3M0A4B6_9GAMM</name>
<sequence>MLAVMNWSRNLPILLAILMAAFALNSSWKEGVPALEVYAVITLTISCLLALTLRQTRLLFLSILLVWSAFLAPLLVNYSAQPLISSAIYKLVAIIAVCLVTLFSDGPFRRQQTLVFTLLLGMISLAGFSSFGLSTTQLESWGVATLLPWELVSLTELDALLLSIPVMTTLIHFALTRQADLSYVVVSCFVLLLINNPDLITRLWLLISVEGALLIVLLLTMSQRVWRDSLTGLPGRQRLDSDLKRMPVGSLAAFIDIDHFKKFNTKYGHANGDIVLQRVAKDLARCGFAQAYRYGGEEFVLLTKPMSLERFTAQLDSLRERIGTRRFQLTPMDVNTKGAKGSGTSGKTKKAVKEKAISVNISAGVSKLLLSMSHQDWLKQADDALYRAKSSGRNCVVVTKTLIERRSKKR</sequence>
<dbReference type="PANTHER" id="PTHR45138">
    <property type="entry name" value="REGULATORY COMPONENTS OF SENSORY TRANSDUCTION SYSTEM"/>
    <property type="match status" value="1"/>
</dbReference>
<gene>
    <name evidence="5" type="ORF">DFR27_1357</name>
</gene>
<dbReference type="Gene3D" id="3.30.70.270">
    <property type="match status" value="1"/>
</dbReference>
<dbReference type="InterPro" id="IPR000160">
    <property type="entry name" value="GGDEF_dom"/>
</dbReference>
<evidence type="ECO:0000259" key="4">
    <source>
        <dbReference type="PROSITE" id="PS50887"/>
    </source>
</evidence>
<accession>A0A3M0A4B6</accession>
<dbReference type="GO" id="GO:0043709">
    <property type="term" value="P:cell adhesion involved in single-species biofilm formation"/>
    <property type="evidence" value="ECO:0007669"/>
    <property type="project" value="TreeGrafter"/>
</dbReference>
<feature type="transmembrane region" description="Helical" evidence="3">
    <location>
        <begin position="114"/>
        <end position="133"/>
    </location>
</feature>
<keyword evidence="3" id="KW-0472">Membrane</keyword>
<protein>
    <recommendedName>
        <fullName evidence="1">diguanylate cyclase</fullName>
        <ecNumber evidence="1">2.7.7.65</ecNumber>
    </recommendedName>
</protein>
<keyword evidence="3" id="KW-1133">Transmembrane helix</keyword>
<feature type="transmembrane region" description="Helical" evidence="3">
    <location>
        <begin position="153"/>
        <end position="174"/>
    </location>
</feature>
<dbReference type="EC" id="2.7.7.65" evidence="1"/>
<feature type="transmembrane region" description="Helical" evidence="3">
    <location>
        <begin position="33"/>
        <end position="51"/>
    </location>
</feature>
<keyword evidence="3" id="KW-0812">Transmembrane</keyword>
<reference evidence="5 6" key="1">
    <citation type="submission" date="2018-10" db="EMBL/GenBank/DDBJ databases">
        <title>Genomic Encyclopedia of Type Strains, Phase IV (KMG-IV): sequencing the most valuable type-strain genomes for metagenomic binning, comparative biology and taxonomic classification.</title>
        <authorList>
            <person name="Goeker M."/>
        </authorList>
    </citation>
    <scope>NUCLEOTIDE SEQUENCE [LARGE SCALE GENOMIC DNA]</scope>
    <source>
        <strain evidence="5 6">DSM 25080</strain>
    </source>
</reference>
<dbReference type="GO" id="GO:0052621">
    <property type="term" value="F:diguanylate cyclase activity"/>
    <property type="evidence" value="ECO:0007669"/>
    <property type="project" value="UniProtKB-EC"/>
</dbReference>
<dbReference type="EMBL" id="REFJ01000003">
    <property type="protein sequence ID" value="RMA80001.1"/>
    <property type="molecule type" value="Genomic_DNA"/>
</dbReference>
<dbReference type="InterPro" id="IPR050469">
    <property type="entry name" value="Diguanylate_Cyclase"/>
</dbReference>
<dbReference type="CDD" id="cd01949">
    <property type="entry name" value="GGDEF"/>
    <property type="match status" value="1"/>
</dbReference>
<comment type="catalytic activity">
    <reaction evidence="2">
        <text>2 GTP = 3',3'-c-di-GMP + 2 diphosphate</text>
        <dbReference type="Rhea" id="RHEA:24898"/>
        <dbReference type="ChEBI" id="CHEBI:33019"/>
        <dbReference type="ChEBI" id="CHEBI:37565"/>
        <dbReference type="ChEBI" id="CHEBI:58805"/>
        <dbReference type="EC" id="2.7.7.65"/>
    </reaction>
</comment>
<feature type="domain" description="GGDEF" evidence="4">
    <location>
        <begin position="248"/>
        <end position="401"/>
    </location>
</feature>
<dbReference type="PROSITE" id="PS50887">
    <property type="entry name" value="GGDEF"/>
    <property type="match status" value="1"/>
</dbReference>
<dbReference type="GO" id="GO:0005886">
    <property type="term" value="C:plasma membrane"/>
    <property type="evidence" value="ECO:0007669"/>
    <property type="project" value="TreeGrafter"/>
</dbReference>
<feature type="transmembrane region" description="Helical" evidence="3">
    <location>
        <begin position="181"/>
        <end position="197"/>
    </location>
</feature>
<feature type="transmembrane region" description="Helical" evidence="3">
    <location>
        <begin position="82"/>
        <end position="102"/>
    </location>
</feature>
<dbReference type="InterPro" id="IPR043128">
    <property type="entry name" value="Rev_trsase/Diguanyl_cyclase"/>
</dbReference>
<proteinExistence type="predicted"/>
<evidence type="ECO:0000313" key="5">
    <source>
        <dbReference type="EMBL" id="RMA80001.1"/>
    </source>
</evidence>
<dbReference type="InterPro" id="IPR029787">
    <property type="entry name" value="Nucleotide_cyclase"/>
</dbReference>
<evidence type="ECO:0000256" key="3">
    <source>
        <dbReference type="SAM" id="Phobius"/>
    </source>
</evidence>
<feature type="transmembrane region" description="Helical" evidence="3">
    <location>
        <begin position="203"/>
        <end position="221"/>
    </location>
</feature>
<evidence type="ECO:0000256" key="2">
    <source>
        <dbReference type="ARBA" id="ARBA00034247"/>
    </source>
</evidence>
<dbReference type="Pfam" id="PF00990">
    <property type="entry name" value="GGDEF"/>
    <property type="match status" value="1"/>
</dbReference>
<keyword evidence="6" id="KW-1185">Reference proteome</keyword>
<evidence type="ECO:0000313" key="6">
    <source>
        <dbReference type="Proteomes" id="UP000267187"/>
    </source>
</evidence>
<dbReference type="NCBIfam" id="TIGR00254">
    <property type="entry name" value="GGDEF"/>
    <property type="match status" value="1"/>
</dbReference>
<feature type="transmembrane region" description="Helical" evidence="3">
    <location>
        <begin position="58"/>
        <end position="76"/>
    </location>
</feature>
<dbReference type="PANTHER" id="PTHR45138:SF9">
    <property type="entry name" value="DIGUANYLATE CYCLASE DGCM-RELATED"/>
    <property type="match status" value="1"/>
</dbReference>
<comment type="caution">
    <text evidence="5">The sequence shown here is derived from an EMBL/GenBank/DDBJ whole genome shotgun (WGS) entry which is preliminary data.</text>
</comment>
<dbReference type="SUPFAM" id="SSF55073">
    <property type="entry name" value="Nucleotide cyclase"/>
    <property type="match status" value="1"/>
</dbReference>
<dbReference type="Proteomes" id="UP000267187">
    <property type="component" value="Unassembled WGS sequence"/>
</dbReference>
<dbReference type="OrthoDB" id="9812260at2"/>
<organism evidence="5 6">
    <name type="scientific">Umboniibacter marinipuniceus</name>
    <dbReference type="NCBI Taxonomy" id="569599"/>
    <lineage>
        <taxon>Bacteria</taxon>
        <taxon>Pseudomonadati</taxon>
        <taxon>Pseudomonadota</taxon>
        <taxon>Gammaproteobacteria</taxon>
        <taxon>Cellvibrionales</taxon>
        <taxon>Cellvibrionaceae</taxon>
        <taxon>Umboniibacter</taxon>
    </lineage>
</organism>
<dbReference type="SMART" id="SM00267">
    <property type="entry name" value="GGDEF"/>
    <property type="match status" value="1"/>
</dbReference>